<dbReference type="AlphaFoldDB" id="A0A7J6A722"/>
<dbReference type="Proteomes" id="UP000593565">
    <property type="component" value="Unassembled WGS sequence"/>
</dbReference>
<dbReference type="EMBL" id="JAAGNN010000018">
    <property type="protein sequence ID" value="KAF4077208.1"/>
    <property type="molecule type" value="Genomic_DNA"/>
</dbReference>
<accession>A0A7J6A722</accession>
<name>A0A7J6A722_AMEME</name>
<comment type="caution">
    <text evidence="1">The sequence shown here is derived from an EMBL/GenBank/DDBJ whole genome shotgun (WGS) entry which is preliminary data.</text>
</comment>
<sequence length="324" mass="37453">MAATSDMKTVWIGFMDIVPVIGTVKESVELVLALYEGNKAVIKEKEKALENTMKESLKTHVKKSTLPDKPAAAAGATAEFSGLRNVTEVRKENIIEYMMKGSKKGTKPSQAHQKERKKKVEDIKNKVLENSHIINPKFNQDLSENVKRPKRGDHVFNNGILKFHSKVLTDFIRNHSMDRLREYNQQAIDELGKHPLPQNTATEIQTNMVVFFADDEYYVDANAIPFGQHCRELRDALLVVLGHINPHEVTDEERRRVEALLNDMNNLEIYVDQAARQKWIGNNQERQARVEAVRQEVRNMFSMGHFSNWYNRVMRQVQPWFNQR</sequence>
<evidence type="ECO:0000313" key="1">
    <source>
        <dbReference type="EMBL" id="KAF4077208.1"/>
    </source>
</evidence>
<organism evidence="1 2">
    <name type="scientific">Ameiurus melas</name>
    <name type="common">Black bullhead</name>
    <name type="synonym">Silurus melas</name>
    <dbReference type="NCBI Taxonomy" id="219545"/>
    <lineage>
        <taxon>Eukaryota</taxon>
        <taxon>Metazoa</taxon>
        <taxon>Chordata</taxon>
        <taxon>Craniata</taxon>
        <taxon>Vertebrata</taxon>
        <taxon>Euteleostomi</taxon>
        <taxon>Actinopterygii</taxon>
        <taxon>Neopterygii</taxon>
        <taxon>Teleostei</taxon>
        <taxon>Ostariophysi</taxon>
        <taxon>Siluriformes</taxon>
        <taxon>Ictaluridae</taxon>
        <taxon>Ameiurus</taxon>
    </lineage>
</organism>
<protein>
    <submittedName>
        <fullName evidence="1">Uncharacterized protein</fullName>
    </submittedName>
</protein>
<evidence type="ECO:0000313" key="2">
    <source>
        <dbReference type="Proteomes" id="UP000593565"/>
    </source>
</evidence>
<reference evidence="1 2" key="1">
    <citation type="submission" date="2020-02" db="EMBL/GenBank/DDBJ databases">
        <title>A chromosome-scale genome assembly of the black bullhead catfish (Ameiurus melas).</title>
        <authorList>
            <person name="Wen M."/>
            <person name="Zham M."/>
            <person name="Cabau C."/>
            <person name="Klopp C."/>
            <person name="Donnadieu C."/>
            <person name="Roques C."/>
            <person name="Bouchez O."/>
            <person name="Lampietro C."/>
            <person name="Jouanno E."/>
            <person name="Herpin A."/>
            <person name="Louis A."/>
            <person name="Berthelot C."/>
            <person name="Parey E."/>
            <person name="Roest-Crollius H."/>
            <person name="Braasch I."/>
            <person name="Postlethwait J."/>
            <person name="Robinson-Rechavi M."/>
            <person name="Echchiki A."/>
            <person name="Begum T."/>
            <person name="Montfort J."/>
            <person name="Schartl M."/>
            <person name="Bobe J."/>
            <person name="Guiguen Y."/>
        </authorList>
    </citation>
    <scope>NUCLEOTIDE SEQUENCE [LARGE SCALE GENOMIC DNA]</scope>
    <source>
        <strain evidence="1">M_S1</strain>
        <tissue evidence="1">Blood</tissue>
    </source>
</reference>
<gene>
    <name evidence="1" type="ORF">AMELA_G00205410</name>
</gene>
<proteinExistence type="predicted"/>
<keyword evidence="2" id="KW-1185">Reference proteome</keyword>